<proteinExistence type="inferred from homology"/>
<dbReference type="AlphaFoldDB" id="A0A367FV78"/>
<dbReference type="RefSeq" id="WP_021652963.1">
    <property type="nucleotide sequence ID" value="NZ_PSQG01000026.1"/>
</dbReference>
<evidence type="ECO:0000259" key="5">
    <source>
        <dbReference type="PROSITE" id="PS50931"/>
    </source>
</evidence>
<dbReference type="GO" id="GO:0003700">
    <property type="term" value="F:DNA-binding transcription factor activity"/>
    <property type="evidence" value="ECO:0007669"/>
    <property type="project" value="InterPro"/>
</dbReference>
<sequence length="291" mass="33389">MEIRQLEYFHEIAATGSINEAARRLNMSQPPLSYQIKQLEAELKVKLFERTRAGVTLTEAGKLLYDRTENILSYVRSTELEVSKAGKKQVLRIGITPTTVTTIMPYISRFSRENCDVNFEVRDAITFTLLNYLMDGIIDVSVVRTPIKLEGLNYLELDEEPMIAVLPPEIPENETKKEGISLKELTGCPLIIYRRYEEFLMKAFGEKNLQPDIFCVCDDPRDAMLWVQEGLATAVFPRSMEDLCTDLPIRIIEEEKLKTRILLAWKKDRRPSAVMQDFINICEKYAGNPAI</sequence>
<dbReference type="EMBL" id="PSQG01000026">
    <property type="protein sequence ID" value="RCH42168.1"/>
    <property type="molecule type" value="Genomic_DNA"/>
</dbReference>
<evidence type="ECO:0000256" key="1">
    <source>
        <dbReference type="ARBA" id="ARBA00009437"/>
    </source>
</evidence>
<dbReference type="CDD" id="cd05466">
    <property type="entry name" value="PBP2_LTTR_substrate"/>
    <property type="match status" value="1"/>
</dbReference>
<evidence type="ECO:0000256" key="3">
    <source>
        <dbReference type="ARBA" id="ARBA00023125"/>
    </source>
</evidence>
<evidence type="ECO:0000313" key="6">
    <source>
        <dbReference type="EMBL" id="RCH42168.1"/>
    </source>
</evidence>
<accession>A0A367FV78</accession>
<keyword evidence="3" id="KW-0238">DNA-binding</keyword>
<dbReference type="Pfam" id="PF03466">
    <property type="entry name" value="LysR_substrate"/>
    <property type="match status" value="1"/>
</dbReference>
<dbReference type="Gene3D" id="1.10.10.10">
    <property type="entry name" value="Winged helix-like DNA-binding domain superfamily/Winged helix DNA-binding domain"/>
    <property type="match status" value="1"/>
</dbReference>
<evidence type="ECO:0000256" key="4">
    <source>
        <dbReference type="ARBA" id="ARBA00023163"/>
    </source>
</evidence>
<evidence type="ECO:0000256" key="2">
    <source>
        <dbReference type="ARBA" id="ARBA00023015"/>
    </source>
</evidence>
<dbReference type="Proteomes" id="UP000253208">
    <property type="component" value="Unassembled WGS sequence"/>
</dbReference>
<evidence type="ECO:0000313" key="7">
    <source>
        <dbReference type="Proteomes" id="UP000253208"/>
    </source>
</evidence>
<comment type="similarity">
    <text evidence="1">Belongs to the LysR transcriptional regulatory family.</text>
</comment>
<name>A0A367FV78_9FIRM</name>
<dbReference type="GO" id="GO:0032993">
    <property type="term" value="C:protein-DNA complex"/>
    <property type="evidence" value="ECO:0007669"/>
    <property type="project" value="TreeGrafter"/>
</dbReference>
<dbReference type="InterPro" id="IPR005119">
    <property type="entry name" value="LysR_subst-bd"/>
</dbReference>
<reference evidence="6 7" key="1">
    <citation type="submission" date="2018-02" db="EMBL/GenBank/DDBJ databases">
        <title>Complete genome sequencing of Faecalibacterium prausnitzii strains isolated from the human gut.</title>
        <authorList>
            <person name="Fitzgerald B.C."/>
            <person name="Shkoporov A.N."/>
            <person name="Ross P.R."/>
            <person name="Hill C."/>
        </authorList>
    </citation>
    <scope>NUCLEOTIDE SEQUENCE [LARGE SCALE GENOMIC DNA]</scope>
    <source>
        <strain evidence="6 7">APC942/31-1</strain>
    </source>
</reference>
<keyword evidence="2" id="KW-0805">Transcription regulation</keyword>
<dbReference type="InterPro" id="IPR000847">
    <property type="entry name" value="LysR_HTH_N"/>
</dbReference>
<dbReference type="PANTHER" id="PTHR30346:SF28">
    <property type="entry name" value="HTH-TYPE TRANSCRIPTIONAL REGULATOR CYNR"/>
    <property type="match status" value="1"/>
</dbReference>
<dbReference type="Pfam" id="PF00126">
    <property type="entry name" value="HTH_1"/>
    <property type="match status" value="1"/>
</dbReference>
<dbReference type="FunFam" id="1.10.10.10:FF:000001">
    <property type="entry name" value="LysR family transcriptional regulator"/>
    <property type="match status" value="1"/>
</dbReference>
<dbReference type="SUPFAM" id="SSF53850">
    <property type="entry name" value="Periplasmic binding protein-like II"/>
    <property type="match status" value="1"/>
</dbReference>
<comment type="caution">
    <text evidence="6">The sequence shown here is derived from an EMBL/GenBank/DDBJ whole genome shotgun (WGS) entry which is preliminary data.</text>
</comment>
<feature type="domain" description="HTH lysR-type" evidence="5">
    <location>
        <begin position="1"/>
        <end position="58"/>
    </location>
</feature>
<dbReference type="SUPFAM" id="SSF46785">
    <property type="entry name" value="Winged helix' DNA-binding domain"/>
    <property type="match status" value="1"/>
</dbReference>
<dbReference type="PANTHER" id="PTHR30346">
    <property type="entry name" value="TRANSCRIPTIONAL DUAL REGULATOR HCAR-RELATED"/>
    <property type="match status" value="1"/>
</dbReference>
<keyword evidence="4" id="KW-0804">Transcription</keyword>
<gene>
    <name evidence="6" type="ORF">C4886_15250</name>
</gene>
<dbReference type="InterPro" id="IPR036388">
    <property type="entry name" value="WH-like_DNA-bd_sf"/>
</dbReference>
<protein>
    <submittedName>
        <fullName evidence="6">LysR family transcriptional regulator</fullName>
    </submittedName>
</protein>
<organism evidence="6 7">
    <name type="scientific">Blautia obeum</name>
    <dbReference type="NCBI Taxonomy" id="40520"/>
    <lineage>
        <taxon>Bacteria</taxon>
        <taxon>Bacillati</taxon>
        <taxon>Bacillota</taxon>
        <taxon>Clostridia</taxon>
        <taxon>Lachnospirales</taxon>
        <taxon>Lachnospiraceae</taxon>
        <taxon>Blautia</taxon>
    </lineage>
</organism>
<dbReference type="PROSITE" id="PS50931">
    <property type="entry name" value="HTH_LYSR"/>
    <property type="match status" value="1"/>
</dbReference>
<dbReference type="Gene3D" id="3.40.190.290">
    <property type="match status" value="1"/>
</dbReference>
<dbReference type="InterPro" id="IPR036390">
    <property type="entry name" value="WH_DNA-bd_sf"/>
</dbReference>
<dbReference type="PRINTS" id="PR00039">
    <property type="entry name" value="HTHLYSR"/>
</dbReference>
<dbReference type="GO" id="GO:0003677">
    <property type="term" value="F:DNA binding"/>
    <property type="evidence" value="ECO:0007669"/>
    <property type="project" value="UniProtKB-KW"/>
</dbReference>